<dbReference type="GeneID" id="9838165"/>
<dbReference type="STRING" id="70448.A0A096P884"/>
<gene>
    <name evidence="4" type="ORF">OT_ostta17g00020</name>
</gene>
<keyword evidence="5" id="KW-1185">Reference proteome</keyword>
<feature type="region of interest" description="Disordered" evidence="2">
    <location>
        <begin position="14"/>
        <end position="52"/>
    </location>
</feature>
<dbReference type="KEGG" id="ota:OT_ostta17g00020"/>
<dbReference type="AlphaFoldDB" id="A0A096P884"/>
<dbReference type="Pfam" id="PF01370">
    <property type="entry name" value="Epimerase"/>
    <property type="match status" value="1"/>
</dbReference>
<feature type="domain" description="NAD-dependent epimerase/dehydratase" evidence="3">
    <location>
        <begin position="219"/>
        <end position="471"/>
    </location>
</feature>
<dbReference type="EMBL" id="CAID01000017">
    <property type="protein sequence ID" value="CEG00476.1"/>
    <property type="molecule type" value="Genomic_DNA"/>
</dbReference>
<comment type="caution">
    <text evidence="4">The sequence shown here is derived from an EMBL/GenBank/DDBJ whole genome shotgun (WGS) entry which is preliminary data.</text>
</comment>
<accession>A0A096P884</accession>
<feature type="compositionally biased region" description="Polar residues" evidence="2">
    <location>
        <begin position="74"/>
        <end position="92"/>
    </location>
</feature>
<protein>
    <submittedName>
        <fullName evidence="4">NAD-dependent epimerase/dehydratase</fullName>
    </submittedName>
</protein>
<comment type="similarity">
    <text evidence="1">Belongs to the NAD(P)-dependent epimerase/dehydratase family.</text>
</comment>
<reference evidence="4 5" key="2">
    <citation type="journal article" date="2014" name="BMC Genomics">
        <title>An improved genome of the model marine alga Ostreococcus tauri unfolds by assessing Illumina de novo assemblies.</title>
        <authorList>
            <person name="Blanc-Mathieu R."/>
            <person name="Verhelst B."/>
            <person name="Derelle E."/>
            <person name="Rombauts S."/>
            <person name="Bouget F.Y."/>
            <person name="Carre I."/>
            <person name="Chateau A."/>
            <person name="Eyre-Walker A."/>
            <person name="Grimsley N."/>
            <person name="Moreau H."/>
            <person name="Piegu B."/>
            <person name="Rivals E."/>
            <person name="Schackwitz W."/>
            <person name="Van de Peer Y."/>
            <person name="Piganeau G."/>
        </authorList>
    </citation>
    <scope>NUCLEOTIDE SEQUENCE [LARGE SCALE GENOMIC DNA]</scope>
    <source>
        <strain evidence="5">OTTH 0595 / CCAP 157/2 / RCC745</strain>
    </source>
</reference>
<dbReference type="InterPro" id="IPR001509">
    <property type="entry name" value="Epimerase_deHydtase"/>
</dbReference>
<dbReference type="InterPro" id="IPR036291">
    <property type="entry name" value="NAD(P)-bd_dom_sf"/>
</dbReference>
<proteinExistence type="inferred from homology"/>
<name>A0A096P884_OSTTA</name>
<feature type="compositionally biased region" description="Basic and acidic residues" evidence="2">
    <location>
        <begin position="16"/>
        <end position="40"/>
    </location>
</feature>
<dbReference type="PANTHER" id="PTHR43000">
    <property type="entry name" value="DTDP-D-GLUCOSE 4,6-DEHYDRATASE-RELATED"/>
    <property type="match status" value="1"/>
</dbReference>
<evidence type="ECO:0000313" key="4">
    <source>
        <dbReference type="EMBL" id="CEG00476.1"/>
    </source>
</evidence>
<dbReference type="RefSeq" id="XP_003083762.2">
    <property type="nucleotide sequence ID" value="XM_003083714.2"/>
</dbReference>
<evidence type="ECO:0000256" key="2">
    <source>
        <dbReference type="SAM" id="MobiDB-lite"/>
    </source>
</evidence>
<reference evidence="5" key="1">
    <citation type="journal article" date="2006" name="Proc. Natl. Acad. Sci. U.S.A.">
        <title>Genome analysis of the smallest free-living eukaryote Ostreococcus tauri unveils many unique features.</title>
        <authorList>
            <person name="Derelle E."/>
            <person name="Ferraz C."/>
            <person name="Rombauts S."/>
            <person name="Rouze P."/>
            <person name="Worden A.Z."/>
            <person name="Robbens S."/>
            <person name="Partensky F."/>
            <person name="Degroeve S."/>
            <person name="Echeynie S."/>
            <person name="Cooke R."/>
            <person name="Saeys Y."/>
            <person name="Wuyts J."/>
            <person name="Jabbari K."/>
            <person name="Bowler C."/>
            <person name="Panaud O."/>
            <person name="Piegu B."/>
            <person name="Ball S.G."/>
            <person name="Ral J.-P."/>
            <person name="Bouget F.-Y."/>
            <person name="Piganeau G."/>
            <person name="De Baets B."/>
            <person name="Picard A."/>
            <person name="Delseny M."/>
            <person name="Demaille J."/>
            <person name="Van de Peer Y."/>
            <person name="Moreau H."/>
        </authorList>
    </citation>
    <scope>NUCLEOTIDE SEQUENCE [LARGE SCALE GENOMIC DNA]</scope>
    <source>
        <strain evidence="5">OTTH 0595 / CCAP 157/2 / RCC745</strain>
    </source>
</reference>
<evidence type="ECO:0000259" key="3">
    <source>
        <dbReference type="Pfam" id="PF01370"/>
    </source>
</evidence>
<dbReference type="OrthoDB" id="10058185at2759"/>
<feature type="region of interest" description="Disordered" evidence="2">
    <location>
        <begin position="67"/>
        <end position="111"/>
    </location>
</feature>
<dbReference type="SUPFAM" id="SSF51735">
    <property type="entry name" value="NAD(P)-binding Rossmann-fold domains"/>
    <property type="match status" value="1"/>
</dbReference>
<dbReference type="Gene3D" id="3.90.25.10">
    <property type="entry name" value="UDP-galactose 4-epimerase, domain 1"/>
    <property type="match status" value="1"/>
</dbReference>
<dbReference type="Gene3D" id="3.40.50.720">
    <property type="entry name" value="NAD(P)-binding Rossmann-like Domain"/>
    <property type="match status" value="1"/>
</dbReference>
<dbReference type="Proteomes" id="UP000009170">
    <property type="component" value="Unassembled WGS sequence"/>
</dbReference>
<evidence type="ECO:0000313" key="5">
    <source>
        <dbReference type="Proteomes" id="UP000009170"/>
    </source>
</evidence>
<evidence type="ECO:0000256" key="1">
    <source>
        <dbReference type="ARBA" id="ARBA00007637"/>
    </source>
</evidence>
<sequence length="534" mass="57372">MPTTTCECVHLARGHRPNDVNHPHSRTRARERPSANDRARPSASRASMSAANELSQRIVGVSHDDVEGGASVAPNGSTSDGVLRASTITDNGANERRTAKRQRAHSHNYSGPTPRAVKAFLVASVVTLLALITTAATSGKIEALRESLSQYGAEEGNSGGRVVMDGSAPRRDCGVTQEAWNKATGLDRHDPCRDVSARGSGSIKDAYDAIKGDGENSWALVTGGAGFIGSEVVRQLLDIGMRVRVLDDLSTGSPAKLAFAQAAQKEGRYAFVKGDVRKYEDVSRAMNGVDFVFHLAAVSKVKPTLDFGREDVVLACVESNVRGTENVLRATRARDSGGDRRARFVYVGSSTYYGNQPTPFDEERTHLRTTTSPYATTKAQGEDLARLYYSLYGVEAVVTRIFMVYGPGEPAEAEQAVVTGRFFAAASKGDALEIEGDGSQFRDFIHVSDAARGIVLAAFAEGAPGRTFNIGSGKSTTILDLAKMISKRHTFVDAREPDLKGTLASTCAAKRVLGFEAKMSLTDYIRKTKRERSA</sequence>
<organism evidence="4 5">
    <name type="scientific">Ostreococcus tauri</name>
    <name type="common">Marine green alga</name>
    <dbReference type="NCBI Taxonomy" id="70448"/>
    <lineage>
        <taxon>Eukaryota</taxon>
        <taxon>Viridiplantae</taxon>
        <taxon>Chlorophyta</taxon>
        <taxon>Mamiellophyceae</taxon>
        <taxon>Mamiellales</taxon>
        <taxon>Bathycoccaceae</taxon>
        <taxon>Ostreococcus</taxon>
    </lineage>
</organism>
<feature type="compositionally biased region" description="Low complexity" evidence="2">
    <location>
        <begin position="41"/>
        <end position="52"/>
    </location>
</feature>
<dbReference type="InParanoid" id="A0A096P884"/>